<dbReference type="EMBL" id="BARS01003814">
    <property type="protein sequence ID" value="GAF68730.1"/>
    <property type="molecule type" value="Genomic_DNA"/>
</dbReference>
<reference evidence="1" key="1">
    <citation type="journal article" date="2014" name="Front. Microbiol.">
        <title>High frequency of phylogenetically diverse reductive dehalogenase-homologous genes in deep subseafloor sedimentary metagenomes.</title>
        <authorList>
            <person name="Kawai M."/>
            <person name="Futagami T."/>
            <person name="Toyoda A."/>
            <person name="Takaki Y."/>
            <person name="Nishi S."/>
            <person name="Hori S."/>
            <person name="Arai W."/>
            <person name="Tsubouchi T."/>
            <person name="Morono Y."/>
            <person name="Uchiyama I."/>
            <person name="Ito T."/>
            <person name="Fujiyama A."/>
            <person name="Inagaki F."/>
            <person name="Takami H."/>
        </authorList>
    </citation>
    <scope>NUCLEOTIDE SEQUENCE</scope>
    <source>
        <strain evidence="1">Expedition CK06-06</strain>
    </source>
</reference>
<sequence length="256" mass="29175">MAGELAAEVFRHSYPDDFWQPRTRKAYLEYLKDIYPNCDFESNWPDFEDLITVLDEWEDYHCSYEGTGTSGNLLNVAHLKNVLLKHLGLLLCERTAAASSSGQMDVIKDFVRSVCEEKSTIISFNWDLLVEIAAKELNIGISYGSETNDGLEIAKPHGSLNLAELETERFTEMQDSINIHSLQIDWKTDSTVVIRTSDPIDAANRIIHPFESALLVEPTARKSYLSGWIQLQWRRALDFLRQVEELVVIGYSLPNT</sequence>
<protein>
    <recommendedName>
        <fullName evidence="2">SIR2-like domain-containing protein</fullName>
    </recommendedName>
</protein>
<accession>X0SY41</accession>
<gene>
    <name evidence="1" type="ORF">S01H1_07393</name>
</gene>
<proteinExistence type="predicted"/>
<evidence type="ECO:0008006" key="2">
    <source>
        <dbReference type="Google" id="ProtNLM"/>
    </source>
</evidence>
<dbReference type="AlphaFoldDB" id="X0SY41"/>
<evidence type="ECO:0000313" key="1">
    <source>
        <dbReference type="EMBL" id="GAF68730.1"/>
    </source>
</evidence>
<organism evidence="1">
    <name type="scientific">marine sediment metagenome</name>
    <dbReference type="NCBI Taxonomy" id="412755"/>
    <lineage>
        <taxon>unclassified sequences</taxon>
        <taxon>metagenomes</taxon>
        <taxon>ecological metagenomes</taxon>
    </lineage>
</organism>
<comment type="caution">
    <text evidence="1">The sequence shown here is derived from an EMBL/GenBank/DDBJ whole genome shotgun (WGS) entry which is preliminary data.</text>
</comment>
<name>X0SY41_9ZZZZ</name>
<feature type="non-terminal residue" evidence="1">
    <location>
        <position position="256"/>
    </location>
</feature>